<dbReference type="HAMAP" id="MF_00575">
    <property type="entry name" value="LpxH"/>
    <property type="match status" value="1"/>
</dbReference>
<feature type="binding site" evidence="10">
    <location>
        <position position="96"/>
    </location>
    <ligand>
        <name>Mn(2+)</name>
        <dbReference type="ChEBI" id="CHEBI:29035"/>
        <label>1</label>
    </ligand>
</feature>
<keyword evidence="6 10" id="KW-0378">Hydrolase</keyword>
<dbReference type="PANTHER" id="PTHR34990:SF1">
    <property type="entry name" value="UDP-2,3-DIACYLGLUCOSAMINE HYDROLASE"/>
    <property type="match status" value="1"/>
</dbReference>
<feature type="binding site" evidence="10">
    <location>
        <position position="250"/>
    </location>
    <ligand>
        <name>substrate</name>
    </ligand>
</feature>
<dbReference type="GO" id="GO:0030145">
    <property type="term" value="F:manganese ion binding"/>
    <property type="evidence" value="ECO:0007669"/>
    <property type="project" value="UniProtKB-UniRule"/>
</dbReference>
<keyword evidence="4 10" id="KW-0441">Lipid A biosynthesis</keyword>
<dbReference type="EMBL" id="CAADFP010000442">
    <property type="protein sequence ID" value="VFK35892.1"/>
    <property type="molecule type" value="Genomic_DNA"/>
</dbReference>
<protein>
    <recommendedName>
        <fullName evidence="10">UDP-2,3-diacylglucosamine hydrolase</fullName>
        <ecNumber evidence="10">3.6.1.54</ecNumber>
    </recommendedName>
    <alternativeName>
        <fullName evidence="10">UDP-2,3-diacylglucosamine diphosphatase</fullName>
    </alternativeName>
</protein>
<dbReference type="GO" id="GO:0019897">
    <property type="term" value="C:extrinsic component of plasma membrane"/>
    <property type="evidence" value="ECO:0007669"/>
    <property type="project" value="UniProtKB-UniRule"/>
</dbReference>
<keyword evidence="5 10" id="KW-0479">Metal-binding</keyword>
<evidence type="ECO:0000256" key="9">
    <source>
        <dbReference type="ARBA" id="ARBA00023211"/>
    </source>
</evidence>
<evidence type="ECO:0000256" key="8">
    <source>
        <dbReference type="ARBA" id="ARBA00023136"/>
    </source>
</evidence>
<feature type="binding site" evidence="10">
    <location>
        <position position="177"/>
    </location>
    <ligand>
        <name>substrate</name>
    </ligand>
</feature>
<feature type="binding site" evidence="10">
    <location>
        <position position="65"/>
    </location>
    <ligand>
        <name>Mn(2+)</name>
        <dbReference type="ChEBI" id="CHEBI:29035"/>
        <label>1</label>
    </ligand>
</feature>
<dbReference type="GO" id="GO:0009245">
    <property type="term" value="P:lipid A biosynthetic process"/>
    <property type="evidence" value="ECO:0007669"/>
    <property type="project" value="UniProtKB-UniRule"/>
</dbReference>
<feature type="binding site" evidence="10">
    <location>
        <position position="215"/>
    </location>
    <ligand>
        <name>substrate</name>
    </ligand>
</feature>
<gene>
    <name evidence="10" type="primary">lpxH</name>
    <name evidence="12" type="ORF">BECKLPF1236A_GA0070988_104592</name>
    <name evidence="13" type="ORF">BECKLPF1236C_GA0070990_104422</name>
</gene>
<keyword evidence="9 10" id="KW-0464">Manganese</keyword>
<comment type="function">
    <text evidence="10">Hydrolyzes the pyrophosphate bond of UDP-2,3-diacylglucosamine to yield 2,3-diacylglucosamine 1-phosphate (lipid X) and UMP by catalyzing the attack of water at the alpha-P atom. Involved in the biosynthesis of lipid A, a phosphorylated glycolipid that anchors the lipopolysaccharide to the outer membrane of the cell.</text>
</comment>
<keyword evidence="3 10" id="KW-0997">Cell inner membrane</keyword>
<feature type="binding site" evidence="10">
    <location>
        <position position="134"/>
    </location>
    <ligand>
        <name>Mn(2+)</name>
        <dbReference type="ChEBI" id="CHEBI:29035"/>
        <label>2</label>
    </ligand>
</feature>
<feature type="binding site" evidence="10">
    <location>
        <position position="252"/>
    </location>
    <ligand>
        <name>Mn(2+)</name>
        <dbReference type="ChEBI" id="CHEBI:29035"/>
        <label>1</label>
    </ligand>
</feature>
<dbReference type="EMBL" id="CAADFM010000459">
    <property type="protein sequence ID" value="VFK25215.1"/>
    <property type="molecule type" value="Genomic_DNA"/>
</dbReference>
<dbReference type="InterPro" id="IPR043461">
    <property type="entry name" value="LpxH-like"/>
</dbReference>
<accession>A0A450Y375</accession>
<name>A0A450Y375_9GAMM</name>
<evidence type="ECO:0000313" key="12">
    <source>
        <dbReference type="EMBL" id="VFK25215.1"/>
    </source>
</evidence>
<dbReference type="InterPro" id="IPR029052">
    <property type="entry name" value="Metallo-depent_PP-like"/>
</dbReference>
<keyword evidence="7 10" id="KW-0443">Lipid metabolism</keyword>
<keyword evidence="2 10" id="KW-0444">Lipid biosynthesis</keyword>
<dbReference type="EC" id="3.6.1.54" evidence="10"/>
<dbReference type="NCBIfam" id="NF003743">
    <property type="entry name" value="PRK05340.1"/>
    <property type="match status" value="1"/>
</dbReference>
<evidence type="ECO:0000256" key="2">
    <source>
        <dbReference type="ARBA" id="ARBA00022516"/>
    </source>
</evidence>
<dbReference type="InterPro" id="IPR004843">
    <property type="entry name" value="Calcineurin-like_PHP"/>
</dbReference>
<dbReference type="SUPFAM" id="SSF56300">
    <property type="entry name" value="Metallo-dependent phosphatases"/>
    <property type="match status" value="1"/>
</dbReference>
<evidence type="ECO:0000256" key="4">
    <source>
        <dbReference type="ARBA" id="ARBA00022556"/>
    </source>
</evidence>
<comment type="catalytic activity">
    <reaction evidence="10">
        <text>UDP-2-N,3-O-bis[(3R)-3-hydroxytetradecanoyl]-alpha-D-glucosamine + H2O = 2-N,3-O-bis[(3R)-3-hydroxytetradecanoyl]-alpha-D-glucosaminyl 1-phosphate + UMP + 2 H(+)</text>
        <dbReference type="Rhea" id="RHEA:25213"/>
        <dbReference type="ChEBI" id="CHEBI:15377"/>
        <dbReference type="ChEBI" id="CHEBI:15378"/>
        <dbReference type="ChEBI" id="CHEBI:57865"/>
        <dbReference type="ChEBI" id="CHEBI:57957"/>
        <dbReference type="ChEBI" id="CHEBI:78847"/>
        <dbReference type="EC" id="3.6.1.54"/>
    </reaction>
</comment>
<feature type="binding site" evidence="10">
    <location>
        <position position="222"/>
    </location>
    <ligand>
        <name>substrate</name>
    </ligand>
</feature>
<dbReference type="CDD" id="cd07398">
    <property type="entry name" value="MPP_YbbF-LpxH"/>
    <property type="match status" value="1"/>
</dbReference>
<dbReference type="InterPro" id="IPR010138">
    <property type="entry name" value="UDP-diacylglucosamine_Hdrlase"/>
</dbReference>
<evidence type="ECO:0000256" key="5">
    <source>
        <dbReference type="ARBA" id="ARBA00022723"/>
    </source>
</evidence>
<dbReference type="UniPathway" id="UPA00359">
    <property type="reaction ID" value="UER00480"/>
</dbReference>
<comment type="cofactor">
    <cofactor evidence="10">
        <name>Mn(2+)</name>
        <dbReference type="ChEBI" id="CHEBI:29035"/>
    </cofactor>
    <text evidence="10">Binds 2 Mn(2+) ions per subunit in a binuclear metal center.</text>
</comment>
<feature type="domain" description="Calcineurin-like phosphoesterase" evidence="11">
    <location>
        <begin position="56"/>
        <end position="253"/>
    </location>
</feature>
<feature type="binding site" evidence="10">
    <location>
        <position position="63"/>
    </location>
    <ligand>
        <name>Mn(2+)</name>
        <dbReference type="ChEBI" id="CHEBI:29035"/>
        <label>1</label>
    </ligand>
</feature>
<evidence type="ECO:0000256" key="6">
    <source>
        <dbReference type="ARBA" id="ARBA00022801"/>
    </source>
</evidence>
<dbReference type="PANTHER" id="PTHR34990">
    <property type="entry name" value="UDP-2,3-DIACYLGLUCOSAMINE HYDROLASE-RELATED"/>
    <property type="match status" value="1"/>
</dbReference>
<evidence type="ECO:0000313" key="13">
    <source>
        <dbReference type="EMBL" id="VFK35892.1"/>
    </source>
</evidence>
<comment type="similarity">
    <text evidence="10">Belongs to the LpxH family.</text>
</comment>
<dbReference type="GO" id="GO:0005737">
    <property type="term" value="C:cytoplasm"/>
    <property type="evidence" value="ECO:0007669"/>
    <property type="project" value="InterPro"/>
</dbReference>
<dbReference type="Gene3D" id="3.60.21.10">
    <property type="match status" value="1"/>
</dbReference>
<keyword evidence="1 10" id="KW-1003">Cell membrane</keyword>
<feature type="binding site" evidence="10">
    <location>
        <begin position="134"/>
        <end position="135"/>
    </location>
    <ligand>
        <name>substrate</name>
    </ligand>
</feature>
<proteinExistence type="inferred from homology"/>
<dbReference type="Pfam" id="PF00149">
    <property type="entry name" value="Metallophos"/>
    <property type="match status" value="1"/>
</dbReference>
<sequence length="318" mass="36756">MILFVDRFGELVNRRQRSLLRKNPDAVPIFLCPIINYINGSLRPYESQIEISVTLMTTFLISDIHLNKVQREIVETFLSFLNDGIRNTDMVYILGDLFDLWLGDDDARFPHLPVMDALRKATKRGVLISVLHGNHDFLLGKRFEKITGCRLLPDPSVIDLYGKRVLITHGDILCTDDTSYQKYRNRIHNSLYQRVFLSLPMKRRIIKAASVQNVSKEAVRNKPVHVMDVNKNAVERIMLTYGVQYMVHGHTHRSAIHEVSLKGETVVRIVLGDWYKKDAKTILVWEKDTFRLGTVTRAVQFYKTPLRASRLSKHRALS</sequence>
<feature type="binding site" evidence="10">
    <location>
        <position position="169"/>
    </location>
    <ligand>
        <name>Mn(2+)</name>
        <dbReference type="ChEBI" id="CHEBI:29035"/>
        <label>2</label>
    </ligand>
</feature>
<dbReference type="NCBIfam" id="TIGR01854">
    <property type="entry name" value="lipid_A_lpxH"/>
    <property type="match status" value="1"/>
</dbReference>
<feature type="binding site" evidence="10">
    <location>
        <position position="250"/>
    </location>
    <ligand>
        <name>Mn(2+)</name>
        <dbReference type="ChEBI" id="CHEBI:29035"/>
        <label>2</label>
    </ligand>
</feature>
<dbReference type="GO" id="GO:0008758">
    <property type="term" value="F:UDP-2,3-diacylglucosamine hydrolase activity"/>
    <property type="evidence" value="ECO:0007669"/>
    <property type="project" value="UniProtKB-UniRule"/>
</dbReference>
<comment type="caution">
    <text evidence="10">Lacks conserved residue(s) required for the propagation of feature annotation.</text>
</comment>
<reference evidence="13" key="1">
    <citation type="submission" date="2019-02" db="EMBL/GenBank/DDBJ databases">
        <authorList>
            <person name="Gruber-Vodicka R. H."/>
            <person name="Seah K. B. B."/>
        </authorList>
    </citation>
    <scope>NUCLEOTIDE SEQUENCE</scope>
    <source>
        <strain evidence="12">BECK_S312</strain>
        <strain evidence="13">BECK_S426</strain>
    </source>
</reference>
<evidence type="ECO:0000256" key="1">
    <source>
        <dbReference type="ARBA" id="ARBA00022475"/>
    </source>
</evidence>
<comment type="pathway">
    <text evidence="10">Glycolipid biosynthesis; lipid IV(A) biosynthesis; lipid IV(A) from (3R)-3-hydroxytetradecanoyl-[acyl-carrier-protein] and UDP-N-acetyl-alpha-D-glucosamine: step 4/6.</text>
</comment>
<organism evidence="13">
    <name type="scientific">Candidatus Kentrum sp. LPFa</name>
    <dbReference type="NCBI Taxonomy" id="2126335"/>
    <lineage>
        <taxon>Bacteria</taxon>
        <taxon>Pseudomonadati</taxon>
        <taxon>Pseudomonadota</taxon>
        <taxon>Gammaproteobacteria</taxon>
        <taxon>Candidatus Kentrum</taxon>
    </lineage>
</organism>
<evidence type="ECO:0000259" key="11">
    <source>
        <dbReference type="Pfam" id="PF00149"/>
    </source>
</evidence>
<feature type="binding site" evidence="10">
    <location>
        <position position="96"/>
    </location>
    <ligand>
        <name>Mn(2+)</name>
        <dbReference type="ChEBI" id="CHEBI:29035"/>
        <label>2</label>
    </ligand>
</feature>
<evidence type="ECO:0000256" key="3">
    <source>
        <dbReference type="ARBA" id="ARBA00022519"/>
    </source>
</evidence>
<comment type="subcellular location">
    <subcellularLocation>
        <location evidence="10">Cell inner membrane</location>
        <topology evidence="10">Peripheral membrane protein</topology>
        <orientation evidence="10">Cytoplasmic side</orientation>
    </subcellularLocation>
</comment>
<keyword evidence="8 10" id="KW-0472">Membrane</keyword>
<evidence type="ECO:0000256" key="10">
    <source>
        <dbReference type="HAMAP-Rule" id="MF_00575"/>
    </source>
</evidence>
<dbReference type="AlphaFoldDB" id="A0A450Y375"/>
<evidence type="ECO:0000256" key="7">
    <source>
        <dbReference type="ARBA" id="ARBA00023098"/>
    </source>
</evidence>